<dbReference type="InterPro" id="IPR011611">
    <property type="entry name" value="PfkB_dom"/>
</dbReference>
<accession>A0ABR5AJG4</accession>
<dbReference type="PROSITE" id="PS00584">
    <property type="entry name" value="PFKB_KINASES_2"/>
    <property type="match status" value="1"/>
</dbReference>
<dbReference type="InterPro" id="IPR050306">
    <property type="entry name" value="PfkB_Carbo_kinase"/>
</dbReference>
<evidence type="ECO:0000313" key="7">
    <source>
        <dbReference type="EMBL" id="KIL40497.1"/>
    </source>
</evidence>
<name>A0ABR5AJG4_9BACL</name>
<sequence>MSGTQHVEVVTFGESMALMTPVNTKGIEYSGEFTKSFGGAESNFAIAVSRLGHRSGWFGRLGKDPLGRSILKAIRGEGVDVAKAELTDEAATGFMLRETVAGQTSVYYYRRGSAASQMGPEHIDEAYIKQAHILHITGITCAISETARGAVYEAVRAARKHGVKISFDPNLRLKLWSLREARKVLLPLAEQADYFLPGLDELKLLYETDDAAEIVSRLKELQAVSIVKGGNNETLLVDKDGVTAIPYVKAERVVDPVGAGDAFCAGFIAGLLKGYSHAEAVHLGNLIGALAVQAEGDWEGLPTWERVQAIWNNDAHIER</sequence>
<organism evidence="7 8">
    <name type="scientific">Gordoniibacillus kamchatkensis</name>
    <dbReference type="NCBI Taxonomy" id="1590651"/>
    <lineage>
        <taxon>Bacteria</taxon>
        <taxon>Bacillati</taxon>
        <taxon>Bacillota</taxon>
        <taxon>Bacilli</taxon>
        <taxon>Bacillales</taxon>
        <taxon>Paenibacillaceae</taxon>
        <taxon>Gordoniibacillus</taxon>
    </lineage>
</organism>
<dbReference type="EMBL" id="JXAK01000020">
    <property type="protein sequence ID" value="KIL40497.1"/>
    <property type="molecule type" value="Genomic_DNA"/>
</dbReference>
<evidence type="ECO:0000259" key="6">
    <source>
        <dbReference type="Pfam" id="PF00294"/>
    </source>
</evidence>
<dbReference type="InterPro" id="IPR029056">
    <property type="entry name" value="Ribokinase-like"/>
</dbReference>
<dbReference type="PANTHER" id="PTHR43085:SF1">
    <property type="entry name" value="PSEUDOURIDINE KINASE-RELATED"/>
    <property type="match status" value="1"/>
</dbReference>
<comment type="similarity">
    <text evidence="1">Belongs to the carbohydrate kinase PfkB family.</text>
</comment>
<evidence type="ECO:0000256" key="5">
    <source>
        <dbReference type="ARBA" id="ARBA00022840"/>
    </source>
</evidence>
<dbReference type="CDD" id="cd01166">
    <property type="entry name" value="KdgK"/>
    <property type="match status" value="1"/>
</dbReference>
<evidence type="ECO:0000256" key="2">
    <source>
        <dbReference type="ARBA" id="ARBA00022679"/>
    </source>
</evidence>
<keyword evidence="5" id="KW-0067">ATP-binding</keyword>
<dbReference type="InterPro" id="IPR002173">
    <property type="entry name" value="Carboh/pur_kinase_PfkB_CS"/>
</dbReference>
<dbReference type="Proteomes" id="UP000031967">
    <property type="component" value="Unassembled WGS sequence"/>
</dbReference>
<comment type="caution">
    <text evidence="7">The sequence shown here is derived from an EMBL/GenBank/DDBJ whole genome shotgun (WGS) entry which is preliminary data.</text>
</comment>
<dbReference type="RefSeq" id="WP_041047992.1">
    <property type="nucleotide sequence ID" value="NZ_JXAK01000020.1"/>
</dbReference>
<proteinExistence type="inferred from homology"/>
<protein>
    <submittedName>
        <fullName evidence="7">2-dehydro-3-deoxygluconokinase</fullName>
    </submittedName>
</protein>
<keyword evidence="4" id="KW-0418">Kinase</keyword>
<reference evidence="7 8" key="1">
    <citation type="submission" date="2014-12" db="EMBL/GenBank/DDBJ databases">
        <title>Draft genome sequence of Paenibacillus kamchatkensis strain B-2647.</title>
        <authorList>
            <person name="Karlyshev A.V."/>
            <person name="Kudryashova E.B."/>
        </authorList>
    </citation>
    <scope>NUCLEOTIDE SEQUENCE [LARGE SCALE GENOMIC DNA]</scope>
    <source>
        <strain evidence="7 8">VKM B-2647</strain>
    </source>
</reference>
<keyword evidence="2" id="KW-0808">Transferase</keyword>
<feature type="domain" description="Carbohydrate kinase PfkB" evidence="6">
    <location>
        <begin position="9"/>
        <end position="303"/>
    </location>
</feature>
<evidence type="ECO:0000256" key="4">
    <source>
        <dbReference type="ARBA" id="ARBA00022777"/>
    </source>
</evidence>
<dbReference type="SUPFAM" id="SSF53613">
    <property type="entry name" value="Ribokinase-like"/>
    <property type="match status" value="1"/>
</dbReference>
<dbReference type="Pfam" id="PF00294">
    <property type="entry name" value="PfkB"/>
    <property type="match status" value="1"/>
</dbReference>
<evidence type="ECO:0000256" key="1">
    <source>
        <dbReference type="ARBA" id="ARBA00010688"/>
    </source>
</evidence>
<gene>
    <name evidence="7" type="ORF">SD70_13080</name>
</gene>
<dbReference type="Gene3D" id="3.40.1190.20">
    <property type="match status" value="1"/>
</dbReference>
<evidence type="ECO:0000313" key="8">
    <source>
        <dbReference type="Proteomes" id="UP000031967"/>
    </source>
</evidence>
<evidence type="ECO:0000256" key="3">
    <source>
        <dbReference type="ARBA" id="ARBA00022741"/>
    </source>
</evidence>
<keyword evidence="3" id="KW-0547">Nucleotide-binding</keyword>
<dbReference type="PANTHER" id="PTHR43085">
    <property type="entry name" value="HEXOKINASE FAMILY MEMBER"/>
    <property type="match status" value="1"/>
</dbReference>
<keyword evidence="8" id="KW-1185">Reference proteome</keyword>